<dbReference type="Proteomes" id="UP001365846">
    <property type="component" value="Unassembled WGS sequence"/>
</dbReference>
<gene>
    <name evidence="1" type="ORF">WKW77_24555</name>
</gene>
<dbReference type="RefSeq" id="WP_340359511.1">
    <property type="nucleotide sequence ID" value="NZ_JBBKZU010000012.1"/>
</dbReference>
<sequence>MANFFRRNAGVGAPEPMAAAVPAHRISDVAHCAQLAAKAPLYKHWNAIKADGITASQFIAFLQPLADLDGITVSYSYSDEDGVEHVYNRRRGELGSADPLSRAIQEKKLSKEKALTFALNEEGRVWIESNFIDLNDLK</sequence>
<reference evidence="1 2" key="1">
    <citation type="submission" date="2024-03" db="EMBL/GenBank/DDBJ databases">
        <title>Novel species of the genus Variovorax.</title>
        <authorList>
            <person name="Liu Q."/>
            <person name="Xin Y.-H."/>
        </authorList>
    </citation>
    <scope>NUCLEOTIDE SEQUENCE [LARGE SCALE GENOMIC DNA]</scope>
    <source>
        <strain evidence="1 2">KACC 18899</strain>
    </source>
</reference>
<keyword evidence="2" id="KW-1185">Reference proteome</keyword>
<evidence type="ECO:0000313" key="2">
    <source>
        <dbReference type="Proteomes" id="UP001365846"/>
    </source>
</evidence>
<proteinExistence type="predicted"/>
<name>A0ABU8VN22_9BURK</name>
<accession>A0ABU8VN22</accession>
<protein>
    <submittedName>
        <fullName evidence="1">Uncharacterized protein</fullName>
    </submittedName>
</protein>
<dbReference type="EMBL" id="JBBKZU010000012">
    <property type="protein sequence ID" value="MEJ8814279.1"/>
    <property type="molecule type" value="Genomic_DNA"/>
</dbReference>
<evidence type="ECO:0000313" key="1">
    <source>
        <dbReference type="EMBL" id="MEJ8814279.1"/>
    </source>
</evidence>
<organism evidence="1 2">
    <name type="scientific">Variovorax ureilyticus</name>
    <dbReference type="NCBI Taxonomy" id="1836198"/>
    <lineage>
        <taxon>Bacteria</taxon>
        <taxon>Pseudomonadati</taxon>
        <taxon>Pseudomonadota</taxon>
        <taxon>Betaproteobacteria</taxon>
        <taxon>Burkholderiales</taxon>
        <taxon>Comamonadaceae</taxon>
        <taxon>Variovorax</taxon>
    </lineage>
</organism>
<comment type="caution">
    <text evidence="1">The sequence shown here is derived from an EMBL/GenBank/DDBJ whole genome shotgun (WGS) entry which is preliminary data.</text>
</comment>